<feature type="compositionally biased region" description="Basic and acidic residues" evidence="1">
    <location>
        <begin position="65"/>
        <end position="103"/>
    </location>
</feature>
<organism evidence="2 3">
    <name type="scientific">Larinioides sclopetarius</name>
    <dbReference type="NCBI Taxonomy" id="280406"/>
    <lineage>
        <taxon>Eukaryota</taxon>
        <taxon>Metazoa</taxon>
        <taxon>Ecdysozoa</taxon>
        <taxon>Arthropoda</taxon>
        <taxon>Chelicerata</taxon>
        <taxon>Arachnida</taxon>
        <taxon>Araneae</taxon>
        <taxon>Araneomorphae</taxon>
        <taxon>Entelegynae</taxon>
        <taxon>Araneoidea</taxon>
        <taxon>Araneidae</taxon>
        <taxon>Larinioides</taxon>
    </lineage>
</organism>
<keyword evidence="3" id="KW-1185">Reference proteome</keyword>
<dbReference type="EMBL" id="CAXIEN010000176">
    <property type="protein sequence ID" value="CAL1284176.1"/>
    <property type="molecule type" value="Genomic_DNA"/>
</dbReference>
<evidence type="ECO:0000256" key="1">
    <source>
        <dbReference type="SAM" id="MobiDB-lite"/>
    </source>
</evidence>
<name>A0AAV2AJK3_9ARAC</name>
<sequence length="530" mass="58310">MFGDSYRRVSASPTTVASNTPTNTSFISQSVTPSFPRASRVFISPDVGEFASSTVRTSFSKAKRVHDSPAKRVHDSPAKRVHDSPAKRVHDSPAKRLHDSPAEEISAKPESQFVIKLPHCILPSASLNEDNSNVTYSQYGTENISENNVTTSPSMSIIPNDSDFYHTSENRGEQTETRIGSHHFEITFQDENIFQDASLNNVEDLCGGTNKTLIDTTSLSSETHSFYLKDFDSAGCSRILSNSHATFSPEYDAVADSGYFNNTTAAKGSNLISAVYPFVIPKKLFQPIEDANQFTPHYDSKILNCPYDSIPVRQTNFSESSSRNQEATFHKPISYSGAIVPNLSIGEVANCCDGSCSQHKTGYITEIKILSSPPASNLVGNYGSTTSHLKGTTFNIMQASDGMTKGNEPGRFQFSKYAAKTEYDPHASIKYPEDIIAPSSSLVKNRSIDYRSQREAESLTKSEIYAFHPTSSLAENRKAPIGKPVDEALDEVQTSTHQDVRNKFECFELAEYAASKARNINNTFFASDLC</sequence>
<protein>
    <submittedName>
        <fullName evidence="2">Uncharacterized protein</fullName>
    </submittedName>
</protein>
<dbReference type="AlphaFoldDB" id="A0AAV2AJK3"/>
<dbReference type="Proteomes" id="UP001497382">
    <property type="component" value="Unassembled WGS sequence"/>
</dbReference>
<evidence type="ECO:0000313" key="3">
    <source>
        <dbReference type="Proteomes" id="UP001497382"/>
    </source>
</evidence>
<feature type="region of interest" description="Disordered" evidence="1">
    <location>
        <begin position="61"/>
        <end position="103"/>
    </location>
</feature>
<accession>A0AAV2AJK3</accession>
<gene>
    <name evidence="2" type="ORF">LARSCL_LOCUS13006</name>
</gene>
<feature type="region of interest" description="Disordered" evidence="1">
    <location>
        <begin position="1"/>
        <end position="30"/>
    </location>
</feature>
<feature type="compositionally biased region" description="Polar residues" evidence="1">
    <location>
        <begin position="11"/>
        <end position="30"/>
    </location>
</feature>
<comment type="caution">
    <text evidence="2">The sequence shown here is derived from an EMBL/GenBank/DDBJ whole genome shotgun (WGS) entry which is preliminary data.</text>
</comment>
<reference evidence="2 3" key="1">
    <citation type="submission" date="2024-04" db="EMBL/GenBank/DDBJ databases">
        <authorList>
            <person name="Rising A."/>
            <person name="Reimegard J."/>
            <person name="Sonavane S."/>
            <person name="Akerstrom W."/>
            <person name="Nylinder S."/>
            <person name="Hedman E."/>
            <person name="Kallberg Y."/>
        </authorList>
    </citation>
    <scope>NUCLEOTIDE SEQUENCE [LARGE SCALE GENOMIC DNA]</scope>
</reference>
<evidence type="ECO:0000313" key="2">
    <source>
        <dbReference type="EMBL" id="CAL1284176.1"/>
    </source>
</evidence>
<proteinExistence type="predicted"/>